<dbReference type="SUPFAM" id="SSF50037">
    <property type="entry name" value="C-terminal domain of transcriptional repressors"/>
    <property type="match status" value="1"/>
</dbReference>
<name>B8GJE0_METPE</name>
<dbReference type="Pfam" id="PF02742">
    <property type="entry name" value="Fe_dep_repr_C"/>
    <property type="match status" value="1"/>
</dbReference>
<dbReference type="GO" id="GO:0005737">
    <property type="term" value="C:cytoplasm"/>
    <property type="evidence" value="ECO:0007669"/>
    <property type="project" value="UniProtKB-SubCell"/>
</dbReference>
<dbReference type="RefSeq" id="WP_012618300.1">
    <property type="nucleotide sequence ID" value="NC_011832.1"/>
</dbReference>
<dbReference type="GO" id="GO:0046983">
    <property type="term" value="F:protein dimerization activity"/>
    <property type="evidence" value="ECO:0007669"/>
    <property type="project" value="InterPro"/>
</dbReference>
<dbReference type="GO" id="GO:0003700">
    <property type="term" value="F:DNA-binding transcription factor activity"/>
    <property type="evidence" value="ECO:0007669"/>
    <property type="project" value="InterPro"/>
</dbReference>
<dbReference type="KEGG" id="mpl:Mpal_1669"/>
<dbReference type="Pfam" id="PF04023">
    <property type="entry name" value="FeoA"/>
    <property type="match status" value="1"/>
</dbReference>
<dbReference type="GO" id="GO:0046914">
    <property type="term" value="F:transition metal ion binding"/>
    <property type="evidence" value="ECO:0007669"/>
    <property type="project" value="InterPro"/>
</dbReference>
<accession>B8GJE0</accession>
<dbReference type="PROSITE" id="PS50944">
    <property type="entry name" value="HTH_DTXR"/>
    <property type="match status" value="1"/>
</dbReference>
<comment type="subunit">
    <text evidence="3">Homodimer.</text>
</comment>
<evidence type="ECO:0000256" key="2">
    <source>
        <dbReference type="ARBA" id="ARBA00007871"/>
    </source>
</evidence>
<dbReference type="InterPro" id="IPR036388">
    <property type="entry name" value="WH-like_DNA-bd_sf"/>
</dbReference>
<dbReference type="EMBL" id="CP001338">
    <property type="protein sequence ID" value="ACL16981.1"/>
    <property type="molecule type" value="Genomic_DNA"/>
</dbReference>
<organism evidence="9 10">
    <name type="scientific">Methanosphaerula palustris (strain ATCC BAA-1556 / DSM 19958 / E1-9c)</name>
    <dbReference type="NCBI Taxonomy" id="521011"/>
    <lineage>
        <taxon>Archaea</taxon>
        <taxon>Methanobacteriati</taxon>
        <taxon>Methanobacteriota</taxon>
        <taxon>Stenosarchaea group</taxon>
        <taxon>Methanomicrobia</taxon>
        <taxon>Methanomicrobiales</taxon>
        <taxon>Methanoregulaceae</taxon>
        <taxon>Methanosphaerula</taxon>
    </lineage>
</organism>
<dbReference type="PANTHER" id="PTHR33238:SF7">
    <property type="entry name" value="IRON-DEPENDENT TRANSCRIPTIONAL REGULATOR"/>
    <property type="match status" value="1"/>
</dbReference>
<evidence type="ECO:0000256" key="3">
    <source>
        <dbReference type="ARBA" id="ARBA00011738"/>
    </source>
</evidence>
<evidence type="ECO:0000256" key="1">
    <source>
        <dbReference type="ARBA" id="ARBA00004496"/>
    </source>
</evidence>
<dbReference type="Gene3D" id="2.30.30.90">
    <property type="match status" value="1"/>
</dbReference>
<keyword evidence="4" id="KW-0408">Iron</keyword>
<proteinExistence type="inferred from homology"/>
<sequence length="239" mass="26526">MAQEQIEEYLETIYDLENRDGSAKTTAIAHCLNVAPASVTEALKNLSERGLVRYEPYRGATLTGDGRTIATTIKRRHRLLEVFLTDILHINREKVHDEACRMEHTISGETEDALCRLLEAPARCPHGSPISPCNREVGNCTECTAATEWATQVSPRNRNVIPITDLGTDQQGRIAFIRGDQKVVQRLSDLGLTLGTSVAVTRRTPREGPVEVFVRRTKLAIDHTIAEKIFVDAPGAEKE</sequence>
<dbReference type="eggNOG" id="arCOG02099">
    <property type="taxonomic scope" value="Archaea"/>
</dbReference>
<dbReference type="InterPro" id="IPR036421">
    <property type="entry name" value="Fe_dep_repressor_sf"/>
</dbReference>
<dbReference type="GO" id="GO:0003677">
    <property type="term" value="F:DNA binding"/>
    <property type="evidence" value="ECO:0007669"/>
    <property type="project" value="UniProtKB-KW"/>
</dbReference>
<comment type="similarity">
    <text evidence="2">Belongs to the DtxR/MntR family.</text>
</comment>
<evidence type="ECO:0000313" key="9">
    <source>
        <dbReference type="EMBL" id="ACL16981.1"/>
    </source>
</evidence>
<comment type="subcellular location">
    <subcellularLocation>
        <location evidence="1">Cytoplasm</location>
    </subcellularLocation>
</comment>
<protein>
    <submittedName>
        <fullName evidence="9">Iron (Metal) dependent repressor, DtxR family</fullName>
    </submittedName>
</protein>
<evidence type="ECO:0000256" key="7">
    <source>
        <dbReference type="ARBA" id="ARBA00023163"/>
    </source>
</evidence>
<dbReference type="InterPro" id="IPR001367">
    <property type="entry name" value="Fe_dep_repressor"/>
</dbReference>
<evidence type="ECO:0000256" key="5">
    <source>
        <dbReference type="ARBA" id="ARBA00023015"/>
    </source>
</evidence>
<dbReference type="Pfam" id="PF01325">
    <property type="entry name" value="Fe_dep_repress"/>
    <property type="match status" value="1"/>
</dbReference>
<dbReference type="SMART" id="SM00899">
    <property type="entry name" value="FeoA"/>
    <property type="match status" value="1"/>
</dbReference>
<evidence type="ECO:0000256" key="6">
    <source>
        <dbReference type="ARBA" id="ARBA00023125"/>
    </source>
</evidence>
<gene>
    <name evidence="9" type="ordered locus">Mpal_1669</name>
</gene>
<dbReference type="InterPro" id="IPR038157">
    <property type="entry name" value="FeoA_core_dom"/>
</dbReference>
<dbReference type="Proteomes" id="UP000002457">
    <property type="component" value="Chromosome"/>
</dbReference>
<dbReference type="Gene3D" id="1.10.10.10">
    <property type="entry name" value="Winged helix-like DNA-binding domain superfamily/Winged helix DNA-binding domain"/>
    <property type="match status" value="1"/>
</dbReference>
<dbReference type="PANTHER" id="PTHR33238">
    <property type="entry name" value="IRON (METAL) DEPENDENT REPRESSOR, DTXR FAMILY"/>
    <property type="match status" value="1"/>
</dbReference>
<keyword evidence="6" id="KW-0238">DNA-binding</keyword>
<feature type="domain" description="HTH dtxR-type" evidence="8">
    <location>
        <begin position="1"/>
        <end position="63"/>
    </location>
</feature>
<evidence type="ECO:0000259" key="8">
    <source>
        <dbReference type="PROSITE" id="PS50944"/>
    </source>
</evidence>
<keyword evidence="5" id="KW-0805">Transcription regulation</keyword>
<dbReference type="InterPro" id="IPR008988">
    <property type="entry name" value="Transcriptional_repressor_C"/>
</dbReference>
<dbReference type="InterPro" id="IPR022687">
    <property type="entry name" value="HTH_DTXR"/>
</dbReference>
<dbReference type="InterPro" id="IPR022689">
    <property type="entry name" value="Iron_dep_repressor"/>
</dbReference>
<keyword evidence="10" id="KW-1185">Reference proteome</keyword>
<dbReference type="InterPro" id="IPR050536">
    <property type="entry name" value="DtxR_MntR_Metal-Reg"/>
</dbReference>
<dbReference type="GeneID" id="7271226"/>
<evidence type="ECO:0000313" key="10">
    <source>
        <dbReference type="Proteomes" id="UP000002457"/>
    </source>
</evidence>
<dbReference type="STRING" id="521011.Mpal_1669"/>
<dbReference type="InterPro" id="IPR007167">
    <property type="entry name" value="Fe-transptr_FeoA-like"/>
</dbReference>
<dbReference type="SUPFAM" id="SSF47979">
    <property type="entry name" value="Iron-dependent repressor protein, dimerization domain"/>
    <property type="match status" value="1"/>
</dbReference>
<dbReference type="OrthoDB" id="24735at2157"/>
<reference evidence="9 10" key="1">
    <citation type="journal article" date="2015" name="Genome Announc.">
        <title>Complete Genome Sequence of Methanosphaerula palustris E1-9CT, a Hydrogenotrophic Methanogen Isolated from a Minerotrophic Fen Peatland.</title>
        <authorList>
            <person name="Cadillo-Quiroz H."/>
            <person name="Browne P."/>
            <person name="Kyrpides N."/>
            <person name="Woyke T."/>
            <person name="Goodwin L."/>
            <person name="Detter C."/>
            <person name="Yavitt J.B."/>
            <person name="Zinder S.H."/>
        </authorList>
    </citation>
    <scope>NUCLEOTIDE SEQUENCE [LARGE SCALE GENOMIC DNA]</scope>
    <source>
        <strain evidence="10">ATCC BAA-1556 / DSM 19958 / E1-9c</strain>
    </source>
</reference>
<dbReference type="HOGENOM" id="CLU_069532_0_2_2"/>
<dbReference type="SUPFAM" id="SSF46785">
    <property type="entry name" value="Winged helix' DNA-binding domain"/>
    <property type="match status" value="1"/>
</dbReference>
<evidence type="ECO:0000256" key="4">
    <source>
        <dbReference type="ARBA" id="ARBA00023004"/>
    </source>
</evidence>
<dbReference type="AlphaFoldDB" id="B8GJE0"/>
<keyword evidence="7" id="KW-0804">Transcription</keyword>
<dbReference type="SMART" id="SM00529">
    <property type="entry name" value="HTH_DTXR"/>
    <property type="match status" value="1"/>
</dbReference>
<dbReference type="Gene3D" id="1.10.60.10">
    <property type="entry name" value="Iron dependent repressor, metal binding and dimerisation domain"/>
    <property type="match status" value="1"/>
</dbReference>
<dbReference type="InterPro" id="IPR036390">
    <property type="entry name" value="WH_DNA-bd_sf"/>
</dbReference>